<protein>
    <submittedName>
        <fullName evidence="2">Uncharacterized protein</fullName>
    </submittedName>
</protein>
<name>A0AAV2EN00_9ROSI</name>
<dbReference type="AlphaFoldDB" id="A0AAV2EN00"/>
<feature type="region of interest" description="Disordered" evidence="1">
    <location>
        <begin position="134"/>
        <end position="153"/>
    </location>
</feature>
<evidence type="ECO:0000256" key="1">
    <source>
        <dbReference type="SAM" id="MobiDB-lite"/>
    </source>
</evidence>
<proteinExistence type="predicted"/>
<reference evidence="2 3" key="1">
    <citation type="submission" date="2024-04" db="EMBL/GenBank/DDBJ databases">
        <authorList>
            <person name="Fracassetti M."/>
        </authorList>
    </citation>
    <scope>NUCLEOTIDE SEQUENCE [LARGE SCALE GENOMIC DNA]</scope>
</reference>
<evidence type="ECO:0000313" key="2">
    <source>
        <dbReference type="EMBL" id="CAL1387189.1"/>
    </source>
</evidence>
<evidence type="ECO:0000313" key="3">
    <source>
        <dbReference type="Proteomes" id="UP001497516"/>
    </source>
</evidence>
<feature type="region of interest" description="Disordered" evidence="1">
    <location>
        <begin position="1"/>
        <end position="32"/>
    </location>
</feature>
<dbReference type="EMBL" id="OZ034818">
    <property type="protein sequence ID" value="CAL1387189.1"/>
    <property type="molecule type" value="Genomic_DNA"/>
</dbReference>
<dbReference type="Proteomes" id="UP001497516">
    <property type="component" value="Chromosome 5"/>
</dbReference>
<keyword evidence="3" id="KW-1185">Reference proteome</keyword>
<organism evidence="2 3">
    <name type="scientific">Linum trigynum</name>
    <dbReference type="NCBI Taxonomy" id="586398"/>
    <lineage>
        <taxon>Eukaryota</taxon>
        <taxon>Viridiplantae</taxon>
        <taxon>Streptophyta</taxon>
        <taxon>Embryophyta</taxon>
        <taxon>Tracheophyta</taxon>
        <taxon>Spermatophyta</taxon>
        <taxon>Magnoliopsida</taxon>
        <taxon>eudicotyledons</taxon>
        <taxon>Gunneridae</taxon>
        <taxon>Pentapetalae</taxon>
        <taxon>rosids</taxon>
        <taxon>fabids</taxon>
        <taxon>Malpighiales</taxon>
        <taxon>Linaceae</taxon>
        <taxon>Linum</taxon>
    </lineage>
</organism>
<sequence length="153" mass="17348">MQTTESGRVAVGEEEHGVEGSRARRGGGGSRASRIWGLQSSASRRRRELSGRRFLVEAVTAVDGDVSSRATVGDWLLVGVRSLMVCGRWEKQKQRRFSPAFSLNELSPFNLPSLLHACMHGCWWFGVRRHQREKERERERGGEKMSEFANEKM</sequence>
<gene>
    <name evidence="2" type="ORF">LTRI10_LOCUS28187</name>
</gene>
<feature type="compositionally biased region" description="Basic and acidic residues" evidence="1">
    <location>
        <begin position="11"/>
        <end position="22"/>
    </location>
</feature>
<accession>A0AAV2EN00</accession>